<accession>A0A0K2SK14</accession>
<feature type="compositionally biased region" description="Low complexity" evidence="2">
    <location>
        <begin position="65"/>
        <end position="76"/>
    </location>
</feature>
<organism evidence="4 5">
    <name type="scientific">Limnochorda pilosa</name>
    <dbReference type="NCBI Taxonomy" id="1555112"/>
    <lineage>
        <taxon>Bacteria</taxon>
        <taxon>Bacillati</taxon>
        <taxon>Bacillota</taxon>
        <taxon>Limnochordia</taxon>
        <taxon>Limnochordales</taxon>
        <taxon>Limnochordaceae</taxon>
        <taxon>Limnochorda</taxon>
    </lineage>
</organism>
<evidence type="ECO:0000256" key="1">
    <source>
        <dbReference type="PROSITE-ProRule" id="PRU01248"/>
    </source>
</evidence>
<dbReference type="STRING" id="1555112.LIP_1594"/>
<feature type="compositionally biased region" description="Pro residues" evidence="2">
    <location>
        <begin position="77"/>
        <end position="88"/>
    </location>
</feature>
<evidence type="ECO:0000256" key="2">
    <source>
        <dbReference type="SAM" id="MobiDB-lite"/>
    </source>
</evidence>
<evidence type="ECO:0000259" key="3">
    <source>
        <dbReference type="PROSITE" id="PS51900"/>
    </source>
</evidence>
<keyword evidence="1" id="KW-0238">DNA-binding</keyword>
<sequence length="88" mass="9673">MADASRFVRYLLARADAAAVEAFLEETTRSPVYRQRLRASLRRFLRFARREGPSGDGKQSQAFIEAPPTRRAAGPATPEPAGPEPAES</sequence>
<protein>
    <recommendedName>
        <fullName evidence="3">Core-binding (CB) domain-containing protein</fullName>
    </recommendedName>
</protein>
<dbReference type="Proteomes" id="UP000065807">
    <property type="component" value="Chromosome"/>
</dbReference>
<feature type="domain" description="Core-binding (CB)" evidence="3">
    <location>
        <begin position="1"/>
        <end position="49"/>
    </location>
</feature>
<proteinExistence type="predicted"/>
<feature type="region of interest" description="Disordered" evidence="2">
    <location>
        <begin position="49"/>
        <end position="88"/>
    </location>
</feature>
<name>A0A0K2SK14_LIMPI</name>
<dbReference type="GO" id="GO:0003677">
    <property type="term" value="F:DNA binding"/>
    <property type="evidence" value="ECO:0007669"/>
    <property type="project" value="UniProtKB-UniRule"/>
</dbReference>
<evidence type="ECO:0000313" key="5">
    <source>
        <dbReference type="Proteomes" id="UP000065807"/>
    </source>
</evidence>
<dbReference type="AlphaFoldDB" id="A0A0K2SK14"/>
<reference evidence="5" key="2">
    <citation type="journal article" date="2016" name="Int. J. Syst. Evol. Microbiol.">
        <title>Complete genome sequence and cell structure of Limnochorda pilosa, a Gram-negative spore-former within the phylum Firmicutes.</title>
        <authorList>
            <person name="Watanabe M."/>
            <person name="Kojima H."/>
            <person name="Fukui M."/>
        </authorList>
    </citation>
    <scope>NUCLEOTIDE SEQUENCE [LARGE SCALE GENOMIC DNA]</scope>
    <source>
        <strain evidence="5">HC45</strain>
    </source>
</reference>
<dbReference type="InterPro" id="IPR044068">
    <property type="entry name" value="CB"/>
</dbReference>
<dbReference type="EMBL" id="AP014924">
    <property type="protein sequence ID" value="BAS27440.1"/>
    <property type="molecule type" value="Genomic_DNA"/>
</dbReference>
<keyword evidence="5" id="KW-1185">Reference proteome</keyword>
<gene>
    <name evidence="4" type="ORF">LIP_1594</name>
</gene>
<reference evidence="5" key="1">
    <citation type="submission" date="2015-07" db="EMBL/GenBank/DDBJ databases">
        <title>Complete genome sequence and phylogenetic analysis of Limnochorda pilosa.</title>
        <authorList>
            <person name="Watanabe M."/>
            <person name="Kojima H."/>
            <person name="Fukui M."/>
        </authorList>
    </citation>
    <scope>NUCLEOTIDE SEQUENCE [LARGE SCALE GENOMIC DNA]</scope>
    <source>
        <strain evidence="5">HC45</strain>
    </source>
</reference>
<dbReference type="PROSITE" id="PS51900">
    <property type="entry name" value="CB"/>
    <property type="match status" value="1"/>
</dbReference>
<dbReference type="RefSeq" id="WP_068136291.1">
    <property type="nucleotide sequence ID" value="NZ_AP014924.1"/>
</dbReference>
<dbReference type="KEGG" id="lpil:LIP_1594"/>
<evidence type="ECO:0000313" key="4">
    <source>
        <dbReference type="EMBL" id="BAS27440.1"/>
    </source>
</evidence>